<dbReference type="STRING" id="1203190.GCA_000312345_01570"/>
<dbReference type="Gene3D" id="3.30.420.10">
    <property type="entry name" value="Ribonuclease H-like superfamily/Ribonuclease H"/>
    <property type="match status" value="1"/>
</dbReference>
<dbReference type="EMBL" id="LT629765">
    <property type="protein sequence ID" value="SDS41244.1"/>
    <property type="molecule type" value="Genomic_DNA"/>
</dbReference>
<evidence type="ECO:0000259" key="5">
    <source>
        <dbReference type="SMART" id="SM00479"/>
    </source>
</evidence>
<evidence type="ECO:0000256" key="4">
    <source>
        <dbReference type="SAM" id="MobiDB-lite"/>
    </source>
</evidence>
<sequence>MTPAAGATARSPHPGYVVVAIETTGFSAADRIVEVGVVQLDPSLRVEEEWDTLVDPGKAIPNTFVHGIAENDTAGAPAFGRVADTVGRMLDGRVPVAHNASFTKRFLFQEFRRAGVDSNLNEQAWIDTRDVAGAHLNLEEDSREAALAAAGVSTPRAHVALLEARATAELFRALTVTFGRTHFAKPVSIARPDRGAGEQGTGAPRLSRTQAAASPTDDVSGGIDIDGDIYAHEYDDAEVVAGWAELTGVRFPKASPRALDALFAACVQELVRSTTGDARLYAIAERRWLGTATLEELGHAYGVTRERIRQLENALRKTFDGLDVLSSAVAEQIERHIGWLAPASRLEARFPALAHRCDGLAGTYEEYFRGLYGRWERSGEWVYRAGFAEHFASSMDRCVDQYGVVDVERLAGLLESSTDDAVRLLEQRPEVAALNGGALFARAKSHQDRAVAILSVEQRPLPAAELAERAGTPDSVRSMANQLAVDERIARVSNGTYALAEWGMEEYSTIVDWIARRIDESEDGSVELSTLLAEAPQRNISESSVRTYVGGVDFTLVDGTVTRSHTRDELLEGDPQEAKHLYKRDGVWQLLVTVTRDHLRGSGFLLPRAVAALYNARVDGETQVPSRLGPYTIRVNRLRQASGSTIRRFLEELGVQLGDRVWLTFEPERFDVTAAPPHDDTLGGLAGLLSSMGLDPDLAADPDAALGRINQALGLEASAPRRRTTAVFRHRYQDEWADIVRAL</sequence>
<dbReference type="eggNOG" id="COG0847">
    <property type="taxonomic scope" value="Bacteria"/>
</dbReference>
<dbReference type="CDD" id="cd06127">
    <property type="entry name" value="DEDDh"/>
    <property type="match status" value="1"/>
</dbReference>
<dbReference type="RefSeq" id="WP_019194378.1">
    <property type="nucleotide sequence ID" value="NZ_LT629765.1"/>
</dbReference>
<evidence type="ECO:0000256" key="2">
    <source>
        <dbReference type="ARBA" id="ARBA00022801"/>
    </source>
</evidence>
<feature type="domain" description="Exonuclease" evidence="5">
    <location>
        <begin position="15"/>
        <end position="180"/>
    </location>
</feature>
<dbReference type="OrthoDB" id="3928741at2"/>
<dbReference type="PANTHER" id="PTHR30231">
    <property type="entry name" value="DNA POLYMERASE III SUBUNIT EPSILON"/>
    <property type="match status" value="1"/>
</dbReference>
<accession>A0A1H1RZR2</accession>
<dbReference type="InterPro" id="IPR036388">
    <property type="entry name" value="WH-like_DNA-bd_sf"/>
</dbReference>
<keyword evidence="1" id="KW-0540">Nuclease</keyword>
<gene>
    <name evidence="6" type="ORF">SAMN04488539_1625</name>
</gene>
<evidence type="ECO:0000313" key="7">
    <source>
        <dbReference type="Proteomes" id="UP000182237"/>
    </source>
</evidence>
<protein>
    <submittedName>
        <fullName evidence="6">DNA polymerase III, epsilon subunit</fullName>
    </submittedName>
</protein>
<dbReference type="Gene3D" id="1.10.10.10">
    <property type="entry name" value="Winged helix-like DNA-binding domain superfamily/Winged helix DNA-binding domain"/>
    <property type="match status" value="1"/>
</dbReference>
<dbReference type="PANTHER" id="PTHR30231:SF4">
    <property type="entry name" value="PROTEIN NEN2"/>
    <property type="match status" value="1"/>
</dbReference>
<dbReference type="InterPro" id="IPR036397">
    <property type="entry name" value="RNaseH_sf"/>
</dbReference>
<reference evidence="6 7" key="1">
    <citation type="submission" date="2016-10" db="EMBL/GenBank/DDBJ databases">
        <authorList>
            <person name="de Groot N.N."/>
        </authorList>
    </citation>
    <scope>NUCLEOTIDE SEQUENCE [LARGE SCALE GENOMIC DNA]</scope>
    <source>
        <strain evidence="6 7">DSM 45434</strain>
    </source>
</reference>
<dbReference type="GO" id="GO:0003700">
    <property type="term" value="F:DNA-binding transcription factor activity"/>
    <property type="evidence" value="ECO:0007669"/>
    <property type="project" value="InterPro"/>
</dbReference>
<dbReference type="Pfam" id="PF04545">
    <property type="entry name" value="Sigma70_r4"/>
    <property type="match status" value="1"/>
</dbReference>
<feature type="region of interest" description="Disordered" evidence="4">
    <location>
        <begin position="189"/>
        <end position="220"/>
    </location>
</feature>
<name>A0A1H1RZR2_9CORY</name>
<evidence type="ECO:0000313" key="6">
    <source>
        <dbReference type="EMBL" id="SDS41244.1"/>
    </source>
</evidence>
<dbReference type="GO" id="GO:0003676">
    <property type="term" value="F:nucleic acid binding"/>
    <property type="evidence" value="ECO:0007669"/>
    <property type="project" value="InterPro"/>
</dbReference>
<evidence type="ECO:0000256" key="1">
    <source>
        <dbReference type="ARBA" id="ARBA00022722"/>
    </source>
</evidence>
<organism evidence="6 7">
    <name type="scientific">Corynebacterium timonense</name>
    <dbReference type="NCBI Taxonomy" id="441500"/>
    <lineage>
        <taxon>Bacteria</taxon>
        <taxon>Bacillati</taxon>
        <taxon>Actinomycetota</taxon>
        <taxon>Actinomycetes</taxon>
        <taxon>Mycobacteriales</taxon>
        <taxon>Corynebacteriaceae</taxon>
        <taxon>Corynebacterium</taxon>
    </lineage>
</organism>
<dbReference type="SUPFAM" id="SSF53098">
    <property type="entry name" value="Ribonuclease H-like"/>
    <property type="match status" value="1"/>
</dbReference>
<dbReference type="Pfam" id="PF00929">
    <property type="entry name" value="RNase_T"/>
    <property type="match status" value="1"/>
</dbReference>
<dbReference type="Proteomes" id="UP000182237">
    <property type="component" value="Chromosome I"/>
</dbReference>
<dbReference type="InterPro" id="IPR013520">
    <property type="entry name" value="Ribonucl_H"/>
</dbReference>
<dbReference type="InterPro" id="IPR007630">
    <property type="entry name" value="RNA_pol_sigma70_r4"/>
</dbReference>
<dbReference type="eggNOG" id="COG0568">
    <property type="taxonomic scope" value="Bacteria"/>
</dbReference>
<dbReference type="InterPro" id="IPR012337">
    <property type="entry name" value="RNaseH-like_sf"/>
</dbReference>
<keyword evidence="2" id="KW-0378">Hydrolase</keyword>
<dbReference type="AlphaFoldDB" id="A0A1H1RZR2"/>
<dbReference type="GO" id="GO:0008408">
    <property type="term" value="F:3'-5' exonuclease activity"/>
    <property type="evidence" value="ECO:0007669"/>
    <property type="project" value="TreeGrafter"/>
</dbReference>
<keyword evidence="3" id="KW-0269">Exonuclease</keyword>
<proteinExistence type="predicted"/>
<evidence type="ECO:0000256" key="3">
    <source>
        <dbReference type="ARBA" id="ARBA00022839"/>
    </source>
</evidence>
<keyword evidence="7" id="KW-1185">Reference proteome</keyword>
<dbReference type="GO" id="GO:0005829">
    <property type="term" value="C:cytosol"/>
    <property type="evidence" value="ECO:0007669"/>
    <property type="project" value="TreeGrafter"/>
</dbReference>
<dbReference type="GO" id="GO:0006352">
    <property type="term" value="P:DNA-templated transcription initiation"/>
    <property type="evidence" value="ECO:0007669"/>
    <property type="project" value="InterPro"/>
</dbReference>
<dbReference type="SMART" id="SM00479">
    <property type="entry name" value="EXOIII"/>
    <property type="match status" value="1"/>
</dbReference>